<dbReference type="InterPro" id="IPR020119">
    <property type="entry name" value="PsdUridine_synth_TruD_CS"/>
</dbReference>
<dbReference type="PIRSF" id="PIRSF037016">
    <property type="entry name" value="Pseudouridin_synth_euk_prd"/>
    <property type="match status" value="1"/>
</dbReference>
<dbReference type="SUPFAM" id="SSF55120">
    <property type="entry name" value="Pseudouridine synthase"/>
    <property type="match status" value="1"/>
</dbReference>
<accession>A0A7J2TKN8</accession>
<dbReference type="NCBIfam" id="TIGR00094">
    <property type="entry name" value="tRNA_TruD_broad"/>
    <property type="match status" value="1"/>
</dbReference>
<keyword evidence="3 4" id="KW-0413">Isomerase</keyword>
<dbReference type="PANTHER" id="PTHR13326">
    <property type="entry name" value="TRNA PSEUDOURIDINE SYNTHASE D"/>
    <property type="match status" value="1"/>
</dbReference>
<evidence type="ECO:0000259" key="5">
    <source>
        <dbReference type="PROSITE" id="PS50984"/>
    </source>
</evidence>
<keyword evidence="2 4" id="KW-0819">tRNA processing</keyword>
<sequence length="392" mass="45614">MGGEIKRSPEDFYVEELIDLNLGDGNYCILRVKKKNWDTLRFVKQLSKVLGISQKRISFAGTKDKRAVTVQYFSIKDVKGESISKISIKDAEIEFLGYSRREIELGDLIGNLFRIRIHGCRDGEIFSKTLEELKEKGVPNFFGEQRFGNRRITHEVGKLILQKNFEEAFWTYVAKPSCVEKEEITRIRRDLWNSRDPLVGLRELPKSLTYERTLLQKLREGMNEKEALLSLPKSLKMMFVHAYQSYLFNRLLSKRIEDFGCLKTITEGDWACYLTFKTKKPTFSDFSKVAVNRKRVEFLMSKGYATLALPLIGYDTKLEGWNKIAEEFLAEDNISISSFKNEYREFSSSGSFRSAEIPIHITELSFKDDLFEFYLPAGCYGTIFLREFLKIY</sequence>
<comment type="catalytic activity">
    <reaction evidence="4">
        <text>uridine(13) in tRNA = pseudouridine(13) in tRNA</text>
        <dbReference type="Rhea" id="RHEA:42540"/>
        <dbReference type="Rhea" id="RHEA-COMP:10105"/>
        <dbReference type="Rhea" id="RHEA-COMP:10106"/>
        <dbReference type="ChEBI" id="CHEBI:65314"/>
        <dbReference type="ChEBI" id="CHEBI:65315"/>
        <dbReference type="EC" id="5.4.99.27"/>
    </reaction>
</comment>
<dbReference type="EMBL" id="DSLA01000092">
    <property type="protein sequence ID" value="HEH35631.1"/>
    <property type="molecule type" value="Genomic_DNA"/>
</dbReference>
<evidence type="ECO:0000256" key="4">
    <source>
        <dbReference type="HAMAP-Rule" id="MF_01082"/>
    </source>
</evidence>
<gene>
    <name evidence="4 6" type="primary">truD</name>
    <name evidence="6" type="ORF">ENP88_05715</name>
</gene>
<dbReference type="Gene3D" id="1.10.1510.30">
    <property type="match status" value="1"/>
</dbReference>
<dbReference type="PROSITE" id="PS50984">
    <property type="entry name" value="TRUD"/>
    <property type="match status" value="1"/>
</dbReference>
<name>A0A7J2TKN8_ARCFL</name>
<proteinExistence type="inferred from homology"/>
<dbReference type="FunFam" id="3.30.70.3160:FF:000001">
    <property type="entry name" value="Probable tRNA pseudouridine synthase D"/>
    <property type="match status" value="1"/>
</dbReference>
<dbReference type="GO" id="GO:0031119">
    <property type="term" value="P:tRNA pseudouridine synthesis"/>
    <property type="evidence" value="ECO:0007669"/>
    <property type="project" value="UniProtKB-UniRule"/>
</dbReference>
<dbReference type="InterPro" id="IPR042214">
    <property type="entry name" value="TruD_catalytic"/>
</dbReference>
<dbReference type="AlphaFoldDB" id="A0A7J2TKN8"/>
<feature type="domain" description="TRUD" evidence="5">
    <location>
        <begin position="137"/>
        <end position="358"/>
    </location>
</feature>
<dbReference type="EC" id="5.4.99.27" evidence="4"/>
<dbReference type="GO" id="GO:0003723">
    <property type="term" value="F:RNA binding"/>
    <property type="evidence" value="ECO:0007669"/>
    <property type="project" value="InterPro"/>
</dbReference>
<comment type="similarity">
    <text evidence="1 4">Belongs to the pseudouridine synthase TruD family.</text>
</comment>
<evidence type="ECO:0000256" key="3">
    <source>
        <dbReference type="ARBA" id="ARBA00023235"/>
    </source>
</evidence>
<dbReference type="PANTHER" id="PTHR13326:SF21">
    <property type="entry name" value="PSEUDOURIDYLATE SYNTHASE PUS7L"/>
    <property type="match status" value="1"/>
</dbReference>
<dbReference type="PROSITE" id="PS01268">
    <property type="entry name" value="UPF0024"/>
    <property type="match status" value="1"/>
</dbReference>
<organism evidence="6">
    <name type="scientific">Archaeoglobus fulgidus</name>
    <dbReference type="NCBI Taxonomy" id="2234"/>
    <lineage>
        <taxon>Archaea</taxon>
        <taxon>Methanobacteriati</taxon>
        <taxon>Methanobacteriota</taxon>
        <taxon>Archaeoglobi</taxon>
        <taxon>Archaeoglobales</taxon>
        <taxon>Archaeoglobaceae</taxon>
        <taxon>Archaeoglobus</taxon>
    </lineage>
</organism>
<dbReference type="Pfam" id="PF01142">
    <property type="entry name" value="TruD"/>
    <property type="match status" value="1"/>
</dbReference>
<evidence type="ECO:0000256" key="2">
    <source>
        <dbReference type="ARBA" id="ARBA00022694"/>
    </source>
</evidence>
<evidence type="ECO:0000256" key="1">
    <source>
        <dbReference type="ARBA" id="ARBA00007953"/>
    </source>
</evidence>
<dbReference type="Gene3D" id="3.30.2350.20">
    <property type="entry name" value="TruD, catalytic domain"/>
    <property type="match status" value="1"/>
</dbReference>
<dbReference type="InterPro" id="IPR011760">
    <property type="entry name" value="PsdUridine_synth_TruD_insert"/>
</dbReference>
<protein>
    <recommendedName>
        <fullName evidence="4">Probable tRNA pseudouridine synthase D</fullName>
        <ecNumber evidence="4">5.4.99.27</ecNumber>
    </recommendedName>
    <alternativeName>
        <fullName evidence="4">tRNA pseudouridine(13) synthase</fullName>
    </alternativeName>
    <alternativeName>
        <fullName evidence="4">tRNA pseudouridylate synthase D</fullName>
    </alternativeName>
    <alternativeName>
        <fullName evidence="4">tRNA-uridine isomerase D</fullName>
    </alternativeName>
</protein>
<evidence type="ECO:0000313" key="6">
    <source>
        <dbReference type="EMBL" id="HEH35631.1"/>
    </source>
</evidence>
<dbReference type="InterPro" id="IPR020103">
    <property type="entry name" value="PsdUridine_synth_cat_dom_sf"/>
</dbReference>
<feature type="active site" description="Nucleophile" evidence="4">
    <location>
        <position position="64"/>
    </location>
</feature>
<comment type="function">
    <text evidence="4">Could be responsible for synthesis of pseudouridine from uracil-13 in transfer RNAs.</text>
</comment>
<dbReference type="InterPro" id="IPR001656">
    <property type="entry name" value="PsdUridine_synth_TruD"/>
</dbReference>
<reference evidence="6" key="1">
    <citation type="journal article" date="2020" name="mSystems">
        <title>Genome- and Community-Level Interaction Insights into Carbon Utilization and Element Cycling Functions of Hydrothermarchaeota in Hydrothermal Sediment.</title>
        <authorList>
            <person name="Zhou Z."/>
            <person name="Liu Y."/>
            <person name="Xu W."/>
            <person name="Pan J."/>
            <person name="Luo Z.H."/>
            <person name="Li M."/>
        </authorList>
    </citation>
    <scope>NUCLEOTIDE SEQUENCE [LARGE SCALE GENOMIC DNA]</scope>
    <source>
        <strain evidence="6">SpSt-26</strain>
    </source>
</reference>
<dbReference type="GO" id="GO:0160150">
    <property type="term" value="F:tRNA pseudouridine(13) synthase activity"/>
    <property type="evidence" value="ECO:0007669"/>
    <property type="project" value="UniProtKB-EC"/>
</dbReference>
<comment type="caution">
    <text evidence="6">The sequence shown here is derived from an EMBL/GenBank/DDBJ whole genome shotgun (WGS) entry which is preliminary data.</text>
</comment>
<dbReference type="HAMAP" id="MF_01082">
    <property type="entry name" value="TruD"/>
    <property type="match status" value="1"/>
</dbReference>
<dbReference type="Gene3D" id="3.30.70.3160">
    <property type="match status" value="1"/>
</dbReference>